<dbReference type="PANTHER" id="PTHR43877">
    <property type="entry name" value="AMINOALKYLPHOSPHONATE N-ACETYLTRANSFERASE-RELATED-RELATED"/>
    <property type="match status" value="1"/>
</dbReference>
<dbReference type="InterPro" id="IPR050832">
    <property type="entry name" value="Bact_Acetyltransf"/>
</dbReference>
<protein>
    <submittedName>
        <fullName evidence="5">Ribosomal protein S18 acetylase RimI-like enzyme</fullName>
    </submittedName>
</protein>
<sequence>METIHRQPGGPTVAGGGQRVPCATATDQPAAAGPWERRAHTVRPMVEADVEQALHVRHDAWRGAYGGILPPAYLDAVIPDEESLARAVREFRTGHPGRHRLVAELDGRLVGLVVAGVPRPTAPSARLPLPAERIGEVLSLQTVPAVWGSGVGDDLLRTARELMARDGRDVCTLWVLEENTRARHFYRRHGLRPTGDEQVSRMGGRRIRQLRYADAEAVLPAPREESTER</sequence>
<dbReference type="Pfam" id="PF00583">
    <property type="entry name" value="Acetyltransf_1"/>
    <property type="match status" value="1"/>
</dbReference>
<dbReference type="InterPro" id="IPR000182">
    <property type="entry name" value="GNAT_dom"/>
</dbReference>
<evidence type="ECO:0000313" key="5">
    <source>
        <dbReference type="EMBL" id="NYI08466.1"/>
    </source>
</evidence>
<dbReference type="CDD" id="cd04301">
    <property type="entry name" value="NAT_SF"/>
    <property type="match status" value="1"/>
</dbReference>
<dbReference type="EMBL" id="JACBZD010000002">
    <property type="protein sequence ID" value="NYI08466.1"/>
    <property type="molecule type" value="Genomic_DNA"/>
</dbReference>
<evidence type="ECO:0000259" key="4">
    <source>
        <dbReference type="PROSITE" id="PS51186"/>
    </source>
</evidence>
<accession>A0A853A1M6</accession>
<feature type="domain" description="N-acetyltransferase" evidence="4">
    <location>
        <begin position="40"/>
        <end position="222"/>
    </location>
</feature>
<evidence type="ECO:0000256" key="1">
    <source>
        <dbReference type="ARBA" id="ARBA00022679"/>
    </source>
</evidence>
<name>A0A853A1M6_9ACTN</name>
<dbReference type="PROSITE" id="PS51186">
    <property type="entry name" value="GNAT"/>
    <property type="match status" value="1"/>
</dbReference>
<gene>
    <name evidence="5" type="ORF">FHU37_005495</name>
</gene>
<keyword evidence="1" id="KW-0808">Transferase</keyword>
<reference evidence="5 6" key="1">
    <citation type="submission" date="2020-07" db="EMBL/GenBank/DDBJ databases">
        <title>Sequencing the genomes of 1000 actinobacteria strains.</title>
        <authorList>
            <person name="Klenk H.-P."/>
        </authorList>
    </citation>
    <scope>NUCLEOTIDE SEQUENCE [LARGE SCALE GENOMIC DNA]</scope>
    <source>
        <strain evidence="5 6">DSM 42178</strain>
    </source>
</reference>
<evidence type="ECO:0000256" key="2">
    <source>
        <dbReference type="ARBA" id="ARBA00023315"/>
    </source>
</evidence>
<dbReference type="RefSeq" id="WP_179817268.1">
    <property type="nucleotide sequence ID" value="NZ_JACBZD010000002.1"/>
</dbReference>
<dbReference type="GO" id="GO:0005840">
    <property type="term" value="C:ribosome"/>
    <property type="evidence" value="ECO:0007669"/>
    <property type="project" value="UniProtKB-KW"/>
</dbReference>
<keyword evidence="5" id="KW-0689">Ribosomal protein</keyword>
<dbReference type="Proteomes" id="UP000567795">
    <property type="component" value="Unassembled WGS sequence"/>
</dbReference>
<dbReference type="InterPro" id="IPR016181">
    <property type="entry name" value="Acyl_CoA_acyltransferase"/>
</dbReference>
<keyword evidence="6" id="KW-1185">Reference proteome</keyword>
<dbReference type="SUPFAM" id="SSF55729">
    <property type="entry name" value="Acyl-CoA N-acyltransferases (Nat)"/>
    <property type="match status" value="1"/>
</dbReference>
<proteinExistence type="predicted"/>
<organism evidence="5 6">
    <name type="scientific">Allostreptomyces psammosilenae</name>
    <dbReference type="NCBI Taxonomy" id="1892865"/>
    <lineage>
        <taxon>Bacteria</taxon>
        <taxon>Bacillati</taxon>
        <taxon>Actinomycetota</taxon>
        <taxon>Actinomycetes</taxon>
        <taxon>Kitasatosporales</taxon>
        <taxon>Streptomycetaceae</taxon>
        <taxon>Allostreptomyces</taxon>
    </lineage>
</organism>
<dbReference type="GO" id="GO:0016747">
    <property type="term" value="F:acyltransferase activity, transferring groups other than amino-acyl groups"/>
    <property type="evidence" value="ECO:0007669"/>
    <property type="project" value="InterPro"/>
</dbReference>
<comment type="caution">
    <text evidence="5">The sequence shown here is derived from an EMBL/GenBank/DDBJ whole genome shotgun (WGS) entry which is preliminary data.</text>
</comment>
<dbReference type="AlphaFoldDB" id="A0A853A1M6"/>
<keyword evidence="2" id="KW-0012">Acyltransferase</keyword>
<feature type="region of interest" description="Disordered" evidence="3">
    <location>
        <begin position="1"/>
        <end position="35"/>
    </location>
</feature>
<evidence type="ECO:0000256" key="3">
    <source>
        <dbReference type="SAM" id="MobiDB-lite"/>
    </source>
</evidence>
<evidence type="ECO:0000313" key="6">
    <source>
        <dbReference type="Proteomes" id="UP000567795"/>
    </source>
</evidence>
<keyword evidence="5" id="KW-0687">Ribonucleoprotein</keyword>
<dbReference type="Gene3D" id="3.40.630.30">
    <property type="match status" value="1"/>
</dbReference>